<evidence type="ECO:0000259" key="4">
    <source>
        <dbReference type="Pfam" id="PF00085"/>
    </source>
</evidence>
<dbReference type="VEuPathDB" id="ToxoDB:TGCOUG_238070"/>
<dbReference type="Pfam" id="PF00462">
    <property type="entry name" value="Glutaredoxin"/>
    <property type="match status" value="1"/>
</dbReference>
<dbReference type="GO" id="GO:0051536">
    <property type="term" value="F:iron-sulfur cluster binding"/>
    <property type="evidence" value="ECO:0007669"/>
    <property type="project" value="UniProtKB-KW"/>
</dbReference>
<dbReference type="PANTHER" id="PTHR10293">
    <property type="entry name" value="GLUTAREDOXIN FAMILY MEMBER"/>
    <property type="match status" value="1"/>
</dbReference>
<dbReference type="GO" id="GO:0005829">
    <property type="term" value="C:cytosol"/>
    <property type="evidence" value="ECO:0007669"/>
    <property type="project" value="TreeGrafter"/>
</dbReference>
<evidence type="ECO:0000256" key="2">
    <source>
        <dbReference type="ARBA" id="ARBA00023004"/>
    </source>
</evidence>
<evidence type="ECO:0000256" key="1">
    <source>
        <dbReference type="ARBA" id="ARBA00022723"/>
    </source>
</evidence>
<dbReference type="CDD" id="cd02947">
    <property type="entry name" value="TRX_family"/>
    <property type="match status" value="1"/>
</dbReference>
<evidence type="ECO:0000259" key="5">
    <source>
        <dbReference type="Pfam" id="PF00462"/>
    </source>
</evidence>
<dbReference type="Pfam" id="PF00085">
    <property type="entry name" value="Thioredoxin"/>
    <property type="match status" value="1"/>
</dbReference>
<accession>A0A2G8XN42</accession>
<dbReference type="PANTHER" id="PTHR10293:SF73">
    <property type="entry name" value="GLUTAREDOXIN-3"/>
    <property type="match status" value="1"/>
</dbReference>
<dbReference type="InterPro" id="IPR004480">
    <property type="entry name" value="Monothiol_GRX-rel"/>
</dbReference>
<dbReference type="InterPro" id="IPR036249">
    <property type="entry name" value="Thioredoxin-like_sf"/>
</dbReference>
<protein>
    <submittedName>
        <fullName evidence="6">Glutaredoxin domain-containing protein</fullName>
    </submittedName>
</protein>
<dbReference type="InterPro" id="IPR033658">
    <property type="entry name" value="GRX_PICOT-like"/>
</dbReference>
<feature type="domain" description="Glutaredoxin" evidence="5">
    <location>
        <begin position="148"/>
        <end position="213"/>
    </location>
</feature>
<keyword evidence="2" id="KW-0408">Iron</keyword>
<feature type="domain" description="Thioredoxin" evidence="4">
    <location>
        <begin position="33"/>
        <end position="96"/>
    </location>
</feature>
<sequence length="238" mass="26252">MAGCVQMLKNGDEATAFRKANGQRALLFVQAAHGPSQQMQEVFENFQEDFPTVAFGVVDVASNKCFAHANGVTEVPTTIFYEDGELLGRLVGALPAVVAKALTAWTNAGRSTLVNSLRDLQPFHQPPSKDTAVSLEERLSSLVNSHPVMVFMKGKREAPFCRFSKQLMGIFAEKRLVHFGAFDVFDDEEVREGLKKFSNWPTYPQVYVKGELIGGVDIIRALCEDGSFNEVFPPEAFA</sequence>
<evidence type="ECO:0000313" key="7">
    <source>
        <dbReference type="Proteomes" id="UP000236343"/>
    </source>
</evidence>
<evidence type="ECO:0000256" key="3">
    <source>
        <dbReference type="ARBA" id="ARBA00023014"/>
    </source>
</evidence>
<dbReference type="PROSITE" id="PS51354">
    <property type="entry name" value="GLUTAREDOXIN_2"/>
    <property type="match status" value="1"/>
</dbReference>
<dbReference type="GO" id="GO:0046872">
    <property type="term" value="F:metal ion binding"/>
    <property type="evidence" value="ECO:0007669"/>
    <property type="project" value="UniProtKB-KW"/>
</dbReference>
<dbReference type="InterPro" id="IPR013766">
    <property type="entry name" value="Thioredoxin_domain"/>
</dbReference>
<dbReference type="EMBL" id="AGQR02003586">
    <property type="protein sequence ID" value="PIL96442.1"/>
    <property type="molecule type" value="Genomic_DNA"/>
</dbReference>
<evidence type="ECO:0000313" key="6">
    <source>
        <dbReference type="EMBL" id="PIL96442.1"/>
    </source>
</evidence>
<name>A0A2G8XN42_TOXGO</name>
<organism evidence="6 7">
    <name type="scientific">Toxoplasma gondii COUG</name>
    <dbReference type="NCBI Taxonomy" id="1074873"/>
    <lineage>
        <taxon>Eukaryota</taxon>
        <taxon>Sar</taxon>
        <taxon>Alveolata</taxon>
        <taxon>Apicomplexa</taxon>
        <taxon>Conoidasida</taxon>
        <taxon>Coccidia</taxon>
        <taxon>Eucoccidiorida</taxon>
        <taxon>Eimeriorina</taxon>
        <taxon>Sarcocystidae</taxon>
        <taxon>Toxoplasma</taxon>
    </lineage>
</organism>
<dbReference type="Proteomes" id="UP000236343">
    <property type="component" value="Unassembled WGS sequence"/>
</dbReference>
<reference evidence="6 7" key="1">
    <citation type="journal article" date="2016" name="Nat. Commun.">
        <title>Local admixture of amplified and diversified secreted pathogenesis determinants shapes mosaic Toxoplasma gondii genomes.</title>
        <authorList>
            <person name="Lorenzi H."/>
            <person name="Khan A."/>
            <person name="Behnke M.S."/>
            <person name="Namasivayam S."/>
            <person name="Swapna L.S."/>
            <person name="Hadjithomas M."/>
            <person name="Karamycheva S."/>
            <person name="Pinney D."/>
            <person name="Brunk B.P."/>
            <person name="Ajioka J.W."/>
            <person name="Ajzenberg D."/>
            <person name="Boothroyd J.C."/>
            <person name="Boyle J.P."/>
            <person name="Darde M.L."/>
            <person name="Diaz-Miranda M.A."/>
            <person name="Dubey J.P."/>
            <person name="Fritz H.M."/>
            <person name="Gennari S.M."/>
            <person name="Gregory B.D."/>
            <person name="Kim K."/>
            <person name="Saeij J.P."/>
            <person name="Su C."/>
            <person name="White M.W."/>
            <person name="Zhu X.Q."/>
            <person name="Howe D.K."/>
            <person name="Rosenthal B.M."/>
            <person name="Grigg M.E."/>
            <person name="Parkinson J."/>
            <person name="Liu L."/>
            <person name="Kissinger J.C."/>
            <person name="Roos D.S."/>
            <person name="Sibley L.D."/>
        </authorList>
    </citation>
    <scope>NUCLEOTIDE SEQUENCE [LARGE SCALE GENOMIC DNA]</scope>
    <source>
        <strain evidence="6 7">COUG</strain>
    </source>
</reference>
<comment type="caution">
    <text evidence="6">The sequence shown here is derived from an EMBL/GenBank/DDBJ whole genome shotgun (WGS) entry which is preliminary data.</text>
</comment>
<dbReference type="GO" id="GO:0005634">
    <property type="term" value="C:nucleus"/>
    <property type="evidence" value="ECO:0007669"/>
    <property type="project" value="TreeGrafter"/>
</dbReference>
<dbReference type="AlphaFoldDB" id="A0A2G8XN42"/>
<dbReference type="SUPFAM" id="SSF52833">
    <property type="entry name" value="Thioredoxin-like"/>
    <property type="match status" value="2"/>
</dbReference>
<proteinExistence type="predicted"/>
<dbReference type="InterPro" id="IPR002109">
    <property type="entry name" value="Glutaredoxin"/>
</dbReference>
<gene>
    <name evidence="6" type="ORF">TGCOUG_238070</name>
</gene>
<keyword evidence="3" id="KW-0411">Iron-sulfur</keyword>
<keyword evidence="1" id="KW-0479">Metal-binding</keyword>
<dbReference type="Gene3D" id="3.40.30.10">
    <property type="entry name" value="Glutaredoxin"/>
    <property type="match status" value="2"/>
</dbReference>
<dbReference type="FunFam" id="3.40.30.10:FF:000012">
    <property type="entry name" value="Monothiol glutaredoxin"/>
    <property type="match status" value="1"/>
</dbReference>
<dbReference type="GO" id="GO:0006879">
    <property type="term" value="P:intracellular iron ion homeostasis"/>
    <property type="evidence" value="ECO:0007669"/>
    <property type="project" value="TreeGrafter"/>
</dbReference>
<dbReference type="CDD" id="cd03028">
    <property type="entry name" value="GRX_PICOT_like"/>
    <property type="match status" value="1"/>
</dbReference>